<evidence type="ECO:0000313" key="3">
    <source>
        <dbReference type="Proteomes" id="UP001327560"/>
    </source>
</evidence>
<protein>
    <submittedName>
        <fullName evidence="2">Zinc finger MYM-type protein 1-like protein</fullName>
    </submittedName>
</protein>
<feature type="transmembrane region" description="Helical" evidence="1">
    <location>
        <begin position="7"/>
        <end position="25"/>
    </location>
</feature>
<dbReference type="PANTHER" id="PTHR11697">
    <property type="entry name" value="GENERAL TRANSCRIPTION FACTOR 2-RELATED ZINC FINGER PROTEIN"/>
    <property type="match status" value="1"/>
</dbReference>
<keyword evidence="1" id="KW-1133">Transmembrane helix</keyword>
<sequence length="132" mass="14997">MIHVGVLIMPLASVILVLSLIVSLMNDIENDLNNTLARIAAAAYISYMMDNFEFGFLLHFMHLILGINFELSQALQRKDQSLANAIAFIRVVKHRLQDVRDSDFDSLLHETIDFCNKLESVIPNMKEAYCPN</sequence>
<organism evidence="2 3">
    <name type="scientific">Canna indica</name>
    <name type="common">Indian-shot</name>
    <dbReference type="NCBI Taxonomy" id="4628"/>
    <lineage>
        <taxon>Eukaryota</taxon>
        <taxon>Viridiplantae</taxon>
        <taxon>Streptophyta</taxon>
        <taxon>Embryophyta</taxon>
        <taxon>Tracheophyta</taxon>
        <taxon>Spermatophyta</taxon>
        <taxon>Magnoliopsida</taxon>
        <taxon>Liliopsida</taxon>
        <taxon>Zingiberales</taxon>
        <taxon>Cannaceae</taxon>
        <taxon>Canna</taxon>
    </lineage>
</organism>
<name>A0AAQ3KG07_9LILI</name>
<dbReference type="InterPro" id="IPR055298">
    <property type="entry name" value="AtLOH3-like"/>
</dbReference>
<keyword evidence="3" id="KW-1185">Reference proteome</keyword>
<keyword evidence="1" id="KW-0812">Transmembrane</keyword>
<accession>A0AAQ3KG07</accession>
<keyword evidence="1" id="KW-0472">Membrane</keyword>
<evidence type="ECO:0000256" key="1">
    <source>
        <dbReference type="SAM" id="Phobius"/>
    </source>
</evidence>
<evidence type="ECO:0000313" key="2">
    <source>
        <dbReference type="EMBL" id="WOL04856.1"/>
    </source>
</evidence>
<dbReference type="AlphaFoldDB" id="A0AAQ3KG07"/>
<dbReference type="PANTHER" id="PTHR11697:SF230">
    <property type="entry name" value="ZINC FINGER, MYM DOMAIN CONTAINING 1"/>
    <property type="match status" value="1"/>
</dbReference>
<gene>
    <name evidence="2" type="ORF">Cni_G13578</name>
</gene>
<dbReference type="EMBL" id="CP136893">
    <property type="protein sequence ID" value="WOL04856.1"/>
    <property type="molecule type" value="Genomic_DNA"/>
</dbReference>
<proteinExistence type="predicted"/>
<reference evidence="2 3" key="1">
    <citation type="submission" date="2023-10" db="EMBL/GenBank/DDBJ databases">
        <title>Chromosome-scale genome assembly provides insights into flower coloration mechanisms of Canna indica.</title>
        <authorList>
            <person name="Li C."/>
        </authorList>
    </citation>
    <scope>NUCLEOTIDE SEQUENCE [LARGE SCALE GENOMIC DNA]</scope>
    <source>
        <tissue evidence="2">Flower</tissue>
    </source>
</reference>
<dbReference type="Proteomes" id="UP001327560">
    <property type="component" value="Chromosome 4"/>
</dbReference>